<protein>
    <submittedName>
        <fullName evidence="1">Uncharacterized protein</fullName>
    </submittedName>
</protein>
<dbReference type="EMBL" id="JAPZBT010000002">
    <property type="protein sequence ID" value="KAJ5372798.1"/>
    <property type="molecule type" value="Genomic_DNA"/>
</dbReference>
<keyword evidence="2" id="KW-1185">Reference proteome</keyword>
<evidence type="ECO:0000313" key="2">
    <source>
        <dbReference type="Proteomes" id="UP001147752"/>
    </source>
</evidence>
<reference evidence="1" key="2">
    <citation type="journal article" date="2023" name="IMA Fungus">
        <title>Comparative genomic study of the Penicillium genus elucidates a diverse pangenome and 15 lateral gene transfer events.</title>
        <authorList>
            <person name="Petersen C."/>
            <person name="Sorensen T."/>
            <person name="Nielsen M.R."/>
            <person name="Sondergaard T.E."/>
            <person name="Sorensen J.L."/>
            <person name="Fitzpatrick D.A."/>
            <person name="Frisvad J.C."/>
            <person name="Nielsen K.L."/>
        </authorList>
    </citation>
    <scope>NUCLEOTIDE SEQUENCE</scope>
    <source>
        <strain evidence="1">IBT 3081</strain>
    </source>
</reference>
<sequence>MVNGEEVKTILASLAPIAELAETGEYFKIPEDTGEDDLLINAGVGISRNRVIQIVSLMIFWRCSRLFCCC</sequence>
<gene>
    <name evidence="1" type="ORF">N7517_004804</name>
</gene>
<organism evidence="1 2">
    <name type="scientific">Penicillium concentricum</name>
    <dbReference type="NCBI Taxonomy" id="293559"/>
    <lineage>
        <taxon>Eukaryota</taxon>
        <taxon>Fungi</taxon>
        <taxon>Dikarya</taxon>
        <taxon>Ascomycota</taxon>
        <taxon>Pezizomycotina</taxon>
        <taxon>Eurotiomycetes</taxon>
        <taxon>Eurotiomycetidae</taxon>
        <taxon>Eurotiales</taxon>
        <taxon>Aspergillaceae</taxon>
        <taxon>Penicillium</taxon>
    </lineage>
</organism>
<comment type="caution">
    <text evidence="1">The sequence shown here is derived from an EMBL/GenBank/DDBJ whole genome shotgun (WGS) entry which is preliminary data.</text>
</comment>
<dbReference type="GeneID" id="81461717"/>
<evidence type="ECO:0000313" key="1">
    <source>
        <dbReference type="EMBL" id="KAJ5372798.1"/>
    </source>
</evidence>
<dbReference type="RefSeq" id="XP_056578784.1">
    <property type="nucleotide sequence ID" value="XM_056722534.1"/>
</dbReference>
<accession>A0A9W9S694</accession>
<name>A0A9W9S694_9EURO</name>
<dbReference type="Proteomes" id="UP001147752">
    <property type="component" value="Unassembled WGS sequence"/>
</dbReference>
<dbReference type="AlphaFoldDB" id="A0A9W9S694"/>
<reference evidence="1" key="1">
    <citation type="submission" date="2022-12" db="EMBL/GenBank/DDBJ databases">
        <authorList>
            <person name="Petersen C."/>
        </authorList>
    </citation>
    <scope>NUCLEOTIDE SEQUENCE</scope>
    <source>
        <strain evidence="1">IBT 3081</strain>
    </source>
</reference>
<proteinExistence type="predicted"/>